<dbReference type="EMBL" id="CAJOBF010003307">
    <property type="protein sequence ID" value="CAF4084622.1"/>
    <property type="molecule type" value="Genomic_DNA"/>
</dbReference>
<evidence type="ECO:0000313" key="8">
    <source>
        <dbReference type="EMBL" id="CAF4054379.1"/>
    </source>
</evidence>
<dbReference type="Proteomes" id="UP000663866">
    <property type="component" value="Unassembled WGS sequence"/>
</dbReference>
<evidence type="ECO:0000313" key="6">
    <source>
        <dbReference type="EMBL" id="CAF2201484.1"/>
    </source>
</evidence>
<dbReference type="Proteomes" id="UP000663887">
    <property type="component" value="Unassembled WGS sequence"/>
</dbReference>
<keyword evidence="1" id="KW-1133">Transmembrane helix</keyword>
<dbReference type="AlphaFoldDB" id="A0A819RL85"/>
<proteinExistence type="predicted"/>
<dbReference type="EMBL" id="CAJNRE010011589">
    <property type="protein sequence ID" value="CAF2102836.1"/>
    <property type="molecule type" value="Genomic_DNA"/>
</dbReference>
<gene>
    <name evidence="7" type="ORF">BYL167_LOCUS8981</name>
    <name evidence="2" type="ORF">CJN711_LOCUS25160</name>
    <name evidence="3" type="ORF">KQP761_LOCUS16048</name>
    <name evidence="5" type="ORF">MBJ925_LOCUS22588</name>
    <name evidence="8" type="ORF">OVN521_LOCUS18202</name>
    <name evidence="9" type="ORF">UXM345_LOCUS21290</name>
    <name evidence="4" type="ORF">WKI299_LOCUS13469</name>
    <name evidence="6" type="ORF">XDN619_LOCUS32808</name>
</gene>
<dbReference type="EMBL" id="CAJOBH010002529">
    <property type="protein sequence ID" value="CAF3911064.1"/>
    <property type="molecule type" value="Genomic_DNA"/>
</dbReference>
<dbReference type="EMBL" id="CAJOBG010003266">
    <property type="protein sequence ID" value="CAF4054379.1"/>
    <property type="molecule type" value="Genomic_DNA"/>
</dbReference>
<evidence type="ECO:0000313" key="3">
    <source>
        <dbReference type="EMBL" id="CAF1526986.1"/>
    </source>
</evidence>
<accession>A0A819RL85</accession>
<feature type="transmembrane region" description="Helical" evidence="1">
    <location>
        <begin position="102"/>
        <end position="124"/>
    </location>
</feature>
<evidence type="ECO:0000313" key="4">
    <source>
        <dbReference type="EMBL" id="CAF2067199.1"/>
    </source>
</evidence>
<dbReference type="Proteomes" id="UP000663842">
    <property type="component" value="Unassembled WGS sequence"/>
</dbReference>
<dbReference type="Proteomes" id="UP000663824">
    <property type="component" value="Unassembled WGS sequence"/>
</dbReference>
<feature type="transmembrane region" description="Helical" evidence="1">
    <location>
        <begin position="79"/>
        <end position="95"/>
    </location>
</feature>
<dbReference type="EMBL" id="CAJNOW010007974">
    <property type="protein sequence ID" value="CAF1526986.1"/>
    <property type="molecule type" value="Genomic_DNA"/>
</dbReference>
<dbReference type="Proteomes" id="UP000663856">
    <property type="component" value="Unassembled WGS sequence"/>
</dbReference>
<dbReference type="EMBL" id="CAJNOV010011825">
    <property type="protein sequence ID" value="CAF1462325.1"/>
    <property type="molecule type" value="Genomic_DNA"/>
</dbReference>
<dbReference type="Proteomes" id="UP000663834">
    <property type="component" value="Unassembled WGS sequence"/>
</dbReference>
<evidence type="ECO:0000313" key="10">
    <source>
        <dbReference type="Proteomes" id="UP000663866"/>
    </source>
</evidence>
<dbReference type="Proteomes" id="UP000681967">
    <property type="component" value="Unassembled WGS sequence"/>
</dbReference>
<comment type="caution">
    <text evidence="8">The sequence shown here is derived from an EMBL/GenBank/DDBJ whole genome shotgun (WGS) entry which is preliminary data.</text>
</comment>
<name>A0A819RL85_9BILA</name>
<evidence type="ECO:0000256" key="1">
    <source>
        <dbReference type="SAM" id="Phobius"/>
    </source>
</evidence>
<dbReference type="OrthoDB" id="10065899at2759"/>
<evidence type="ECO:0000313" key="7">
    <source>
        <dbReference type="EMBL" id="CAF3911064.1"/>
    </source>
</evidence>
<evidence type="ECO:0000313" key="5">
    <source>
        <dbReference type="EMBL" id="CAF2102836.1"/>
    </source>
</evidence>
<keyword evidence="1" id="KW-0472">Membrane</keyword>
<dbReference type="EMBL" id="CAJNRF010005085">
    <property type="protein sequence ID" value="CAF2067199.1"/>
    <property type="molecule type" value="Genomic_DNA"/>
</dbReference>
<organism evidence="8 10">
    <name type="scientific">Rotaria magnacalcarata</name>
    <dbReference type="NCBI Taxonomy" id="392030"/>
    <lineage>
        <taxon>Eukaryota</taxon>
        <taxon>Metazoa</taxon>
        <taxon>Spiralia</taxon>
        <taxon>Gnathifera</taxon>
        <taxon>Rotifera</taxon>
        <taxon>Eurotatoria</taxon>
        <taxon>Bdelloidea</taxon>
        <taxon>Philodinida</taxon>
        <taxon>Philodinidae</taxon>
        <taxon>Rotaria</taxon>
    </lineage>
</organism>
<evidence type="ECO:0000313" key="9">
    <source>
        <dbReference type="EMBL" id="CAF4084622.1"/>
    </source>
</evidence>
<feature type="transmembrane region" description="Helical" evidence="1">
    <location>
        <begin position="38"/>
        <end position="59"/>
    </location>
</feature>
<feature type="transmembrane region" description="Helical" evidence="1">
    <location>
        <begin position="144"/>
        <end position="173"/>
    </location>
</feature>
<sequence>MQYEQTNEKVTVMDGLPVAATRPLSLTQDPQIQRIRKYLLIILGVFLAPCLITTIMLILTQVSSSNDQVGTGTRWSSSIVPVIFYSFGIFVAYRYSATGLRVFAWLSIVLNVLAGFGILIFLFLAKAISTSSSGTGNNKSSGFIVAGSIGIIIDFIIFTAAFGLTILIIVLAFKLARLIAAKTSFATQQI</sequence>
<evidence type="ECO:0000313" key="2">
    <source>
        <dbReference type="EMBL" id="CAF1462325.1"/>
    </source>
</evidence>
<protein>
    <submittedName>
        <fullName evidence="8">Uncharacterized protein</fullName>
    </submittedName>
</protein>
<dbReference type="EMBL" id="CAJNRG010016491">
    <property type="protein sequence ID" value="CAF2201484.1"/>
    <property type="molecule type" value="Genomic_DNA"/>
</dbReference>
<dbReference type="Proteomes" id="UP000663855">
    <property type="component" value="Unassembled WGS sequence"/>
</dbReference>
<reference evidence="8" key="1">
    <citation type="submission" date="2021-02" db="EMBL/GenBank/DDBJ databases">
        <authorList>
            <person name="Nowell W R."/>
        </authorList>
    </citation>
    <scope>NUCLEOTIDE SEQUENCE</scope>
</reference>
<keyword evidence="10" id="KW-1185">Reference proteome</keyword>
<keyword evidence="1" id="KW-0812">Transmembrane</keyword>